<sequence>MALVAPMLLPGGRSQWFRGGTVLFDPRPKTSRSELFDRERELEILYRAVERG</sequence>
<keyword evidence="2" id="KW-1185">Reference proteome</keyword>
<evidence type="ECO:0000313" key="2">
    <source>
        <dbReference type="Proteomes" id="UP001341135"/>
    </source>
</evidence>
<name>A0ABM8J0J1_9CREN</name>
<organism evidence="1 2">
    <name type="scientific">Pyrodictium abyssi</name>
    <dbReference type="NCBI Taxonomy" id="54256"/>
    <lineage>
        <taxon>Archaea</taxon>
        <taxon>Thermoproteota</taxon>
        <taxon>Thermoprotei</taxon>
        <taxon>Desulfurococcales</taxon>
        <taxon>Pyrodictiaceae</taxon>
        <taxon>Pyrodictium</taxon>
    </lineage>
</organism>
<dbReference type="EMBL" id="AP028907">
    <property type="protein sequence ID" value="BES82845.1"/>
    <property type="molecule type" value="Genomic_DNA"/>
</dbReference>
<gene>
    <name evidence="1" type="ORF">PABY_24120</name>
</gene>
<accession>A0ABM8J0J1</accession>
<protein>
    <submittedName>
        <fullName evidence="1">Uncharacterized protein</fullName>
    </submittedName>
</protein>
<evidence type="ECO:0000313" key="1">
    <source>
        <dbReference type="EMBL" id="BES82845.1"/>
    </source>
</evidence>
<proteinExistence type="predicted"/>
<reference evidence="1 2" key="1">
    <citation type="submission" date="2023-09" db="EMBL/GenBank/DDBJ databases">
        <title>Pyrofollis japonicus gen. nov. sp. nov., a novel member of the family Pyrodictiaceae isolated from the Iheya North hydrothermal field.</title>
        <authorList>
            <person name="Miyazaki U."/>
            <person name="Sanari M."/>
            <person name="Tame A."/>
            <person name="Kitajima M."/>
            <person name="Okamoto A."/>
            <person name="Sawayama S."/>
            <person name="Miyazaki J."/>
            <person name="Takai K."/>
            <person name="Nakagawa S."/>
        </authorList>
    </citation>
    <scope>NUCLEOTIDE SEQUENCE [LARGE SCALE GENOMIC DNA]</scope>
    <source>
        <strain evidence="1 2">AV2</strain>
    </source>
</reference>
<dbReference type="Proteomes" id="UP001341135">
    <property type="component" value="Chromosome"/>
</dbReference>